<gene>
    <name evidence="3" type="ORF">ACK4CP_13515</name>
</gene>
<sequence length="745" mass="82316">MDESVNKRYLTLSEILRLIELGALGLPDFQRRFKWGAEQVQSFLATVIMGWPAGLILLMEAPPKNFFAVRNLEGVDQDASAFTHLILDGQQRVTALAQAFGLTARPGDPIWYVDITQLESRLPIGDIDDAFVRRFKPVAFDINNPLIPLSALRDAANFQQWRDSWFDSQIIGDDQLLNDMFDRINRLWVNSLARTPHFDLPCTVVPADMPLGSVSMIFEKLNTAGARLDTFDLVVAHVYRDGRNLRTAWEQEVAQRPVLQHFAPSDPLIAAELIAMVHKGDTRRSGLLSLEPGLLWDTWPRAVSAIESAARFLAQQAGISNSAELPHRGILLSLAGLAYRLDGLESKYDDLLLYWTYSRGLAERFNAAVNTRVVSEFRELISAAQQGRIRRLAIPASGLQNATIRANSSILKTLQAMIRRNGPLDYPDGLLSVRLSADKSTPVSLFGGSSEVAAERVLGIILGTPRTAVALRHRSLDSIHAELQSVDSERSRLFARSQMLPDVDSSAWRDVSIFIKARESLVIDAVEELYVKYASSVVQQSPALSIDSLEYTRDWVHKSDGIYEFDLPFIAMRENIPITLESGGNTLHELARLTQSRQPMARTERLGARLLYARALELAGRSHDAIEELEIADRDASGAELDSELMRLKPLIAAELGRTLIRSGRIDEGVVALTDALNSISTRAASPLVQASMLLECARGLAQLGDRHAAFSIAYDLLNGGVLGIGDEFPELVAAARQIIEATNG</sequence>
<dbReference type="InterPro" id="IPR004919">
    <property type="entry name" value="GmrSD_N"/>
</dbReference>
<organism evidence="3 4">
    <name type="scientific">Mycolicibacterium septicum</name>
    <dbReference type="NCBI Taxonomy" id="98668"/>
    <lineage>
        <taxon>Bacteria</taxon>
        <taxon>Bacillati</taxon>
        <taxon>Actinomycetota</taxon>
        <taxon>Actinomycetes</taxon>
        <taxon>Mycobacteriales</taxon>
        <taxon>Mycobacteriaceae</taxon>
        <taxon>Mycolicibacterium</taxon>
    </lineage>
</organism>
<feature type="transmembrane region" description="Helical" evidence="1">
    <location>
        <begin position="40"/>
        <end position="59"/>
    </location>
</feature>
<dbReference type="PANTHER" id="PTHR37292">
    <property type="entry name" value="VNG6097C"/>
    <property type="match status" value="1"/>
</dbReference>
<keyword evidence="1" id="KW-1133">Transmembrane helix</keyword>
<accession>A0ABW9LV89</accession>
<dbReference type="EMBL" id="JBKBDE010000004">
    <property type="protein sequence ID" value="MFN6551419.1"/>
    <property type="molecule type" value="Genomic_DNA"/>
</dbReference>
<evidence type="ECO:0000313" key="4">
    <source>
        <dbReference type="Proteomes" id="UP001635817"/>
    </source>
</evidence>
<name>A0ABW9LV89_9MYCO</name>
<keyword evidence="1" id="KW-0812">Transmembrane</keyword>
<proteinExistence type="predicted"/>
<evidence type="ECO:0000259" key="2">
    <source>
        <dbReference type="Pfam" id="PF03235"/>
    </source>
</evidence>
<dbReference type="Pfam" id="PF03235">
    <property type="entry name" value="GmrSD_N"/>
    <property type="match status" value="1"/>
</dbReference>
<keyword evidence="1" id="KW-0472">Membrane</keyword>
<comment type="caution">
    <text evidence="3">The sequence shown here is derived from an EMBL/GenBank/DDBJ whole genome shotgun (WGS) entry which is preliminary data.</text>
</comment>
<feature type="domain" description="GmrSD restriction endonucleases N-terminal" evidence="2">
    <location>
        <begin position="14"/>
        <end position="238"/>
    </location>
</feature>
<evidence type="ECO:0000313" key="3">
    <source>
        <dbReference type="EMBL" id="MFN6551419.1"/>
    </source>
</evidence>
<dbReference type="RefSeq" id="WP_409550092.1">
    <property type="nucleotide sequence ID" value="NZ_JBKBDE010000004.1"/>
</dbReference>
<dbReference type="Proteomes" id="UP001635817">
    <property type="component" value="Unassembled WGS sequence"/>
</dbReference>
<keyword evidence="4" id="KW-1185">Reference proteome</keyword>
<dbReference type="PANTHER" id="PTHR37292:SF2">
    <property type="entry name" value="DUF262 DOMAIN-CONTAINING PROTEIN"/>
    <property type="match status" value="1"/>
</dbReference>
<protein>
    <submittedName>
        <fullName evidence="3">DUF262 domain-containing protein</fullName>
    </submittedName>
</protein>
<evidence type="ECO:0000256" key="1">
    <source>
        <dbReference type="SAM" id="Phobius"/>
    </source>
</evidence>
<reference evidence="3 4" key="1">
    <citation type="submission" date="2024-12" db="EMBL/GenBank/DDBJ databases">
        <title>The coexistence of Mycolicibacterium septicum and Mycolicibacterium nivoides in clinical samples.</title>
        <authorList>
            <person name="Wang C."/>
            <person name="Feng Y."/>
            <person name="Zong Z."/>
        </authorList>
    </citation>
    <scope>NUCLEOTIDE SEQUENCE [LARGE SCALE GENOMIC DNA]</scope>
    <source>
        <strain evidence="3 4">120310</strain>
    </source>
</reference>